<evidence type="ECO:0000256" key="1">
    <source>
        <dbReference type="SAM" id="MobiDB-lite"/>
    </source>
</evidence>
<organism evidence="2 3">
    <name type="scientific">Marichromatium gracile</name>
    <name type="common">Chromatium gracile</name>
    <dbReference type="NCBI Taxonomy" id="1048"/>
    <lineage>
        <taxon>Bacteria</taxon>
        <taxon>Pseudomonadati</taxon>
        <taxon>Pseudomonadota</taxon>
        <taxon>Gammaproteobacteria</taxon>
        <taxon>Chromatiales</taxon>
        <taxon>Chromatiaceae</taxon>
        <taxon>Marichromatium</taxon>
    </lineage>
</organism>
<evidence type="ECO:0000313" key="2">
    <source>
        <dbReference type="EMBL" id="TCW39940.1"/>
    </source>
</evidence>
<dbReference type="AlphaFoldDB" id="A0A4V2WAP2"/>
<proteinExistence type="predicted"/>
<sequence>MSSVPRAARAFKTKGAHRPPSLPCATEKGGTMGTIHGDSAREAERLSGQAAILRPCPHRRLRFPAGRAWPCWSTTPDLSGRRYRSAGSGPGASRRMGTEPRLRPWRSEYGPLDRGGFDHAIAVAYLPGGMSETWTPSRVVMVGGVCSIVAALGMALLENALRHAGPGHLRVPLQQVDGVCRRRWRIVVAVSTARWPPTSSRPFAVAVPTIESGRTFIGDFLAAARASVRDSAA</sequence>
<feature type="region of interest" description="Disordered" evidence="1">
    <location>
        <begin position="1"/>
        <end position="31"/>
    </location>
</feature>
<feature type="region of interest" description="Disordered" evidence="1">
    <location>
        <begin position="81"/>
        <end position="104"/>
    </location>
</feature>
<dbReference type="Proteomes" id="UP000295247">
    <property type="component" value="Unassembled WGS sequence"/>
</dbReference>
<name>A0A4V2WAP2_MARGR</name>
<accession>A0A4V2WAP2</accession>
<reference evidence="2 3" key="1">
    <citation type="submission" date="2019-03" db="EMBL/GenBank/DDBJ databases">
        <title>Genomic Encyclopedia of Type Strains, Phase IV (KMG-IV): sequencing the most valuable type-strain genomes for metagenomic binning, comparative biology and taxonomic classification.</title>
        <authorList>
            <person name="Goeker M."/>
        </authorList>
    </citation>
    <scope>NUCLEOTIDE SEQUENCE [LARGE SCALE GENOMIC DNA]</scope>
    <source>
        <strain evidence="2 3">DSM 203</strain>
    </source>
</reference>
<comment type="caution">
    <text evidence="2">The sequence shown here is derived from an EMBL/GenBank/DDBJ whole genome shotgun (WGS) entry which is preliminary data.</text>
</comment>
<evidence type="ECO:0000313" key="3">
    <source>
        <dbReference type="Proteomes" id="UP000295247"/>
    </source>
</evidence>
<protein>
    <submittedName>
        <fullName evidence="2">Uncharacterized protein</fullName>
    </submittedName>
</protein>
<gene>
    <name evidence="2" type="ORF">EDC29_101356</name>
</gene>
<dbReference type="EMBL" id="SMDC01000001">
    <property type="protein sequence ID" value="TCW39940.1"/>
    <property type="molecule type" value="Genomic_DNA"/>
</dbReference>